<feature type="transmembrane region" description="Helical" evidence="12">
    <location>
        <begin position="97"/>
        <end position="121"/>
    </location>
</feature>
<feature type="transmembrane region" description="Helical" evidence="12">
    <location>
        <begin position="12"/>
        <end position="30"/>
    </location>
</feature>
<evidence type="ECO:0000256" key="3">
    <source>
        <dbReference type="ARBA" id="ARBA00022448"/>
    </source>
</evidence>
<gene>
    <name evidence="14" type="ORF">AU255_09900</name>
</gene>
<comment type="subcellular location">
    <subcellularLocation>
        <location evidence="1">Cell membrane</location>
        <topology evidence="1">Multi-pass membrane protein</topology>
    </subcellularLocation>
</comment>
<evidence type="ECO:0000313" key="14">
    <source>
        <dbReference type="EMBL" id="OQK18130.1"/>
    </source>
</evidence>
<dbReference type="GO" id="GO:0022904">
    <property type="term" value="P:respiratory electron transport chain"/>
    <property type="evidence" value="ECO:0007669"/>
    <property type="project" value="InterPro"/>
</dbReference>
<evidence type="ECO:0000256" key="12">
    <source>
        <dbReference type="SAM" id="Phobius"/>
    </source>
</evidence>
<keyword evidence="5" id="KW-0349">Heme</keyword>
<dbReference type="PANTHER" id="PTHR30485:SF2">
    <property type="entry name" value="BLL0597 PROTEIN"/>
    <property type="match status" value="1"/>
</dbReference>
<dbReference type="InterPro" id="IPR000516">
    <property type="entry name" value="Ni-dep_Hydgase_cyt-B"/>
</dbReference>
<dbReference type="GO" id="GO:0009055">
    <property type="term" value="F:electron transfer activity"/>
    <property type="evidence" value="ECO:0007669"/>
    <property type="project" value="InterPro"/>
</dbReference>
<evidence type="ECO:0000259" key="13">
    <source>
        <dbReference type="Pfam" id="PF01292"/>
    </source>
</evidence>
<dbReference type="EMBL" id="LPUF01000001">
    <property type="protein sequence ID" value="OQK18130.1"/>
    <property type="molecule type" value="Genomic_DNA"/>
</dbReference>
<protein>
    <submittedName>
        <fullName evidence="14">Cytochrome B</fullName>
    </submittedName>
</protein>
<evidence type="ECO:0000256" key="1">
    <source>
        <dbReference type="ARBA" id="ARBA00004651"/>
    </source>
</evidence>
<feature type="transmembrane region" description="Helical" evidence="12">
    <location>
        <begin position="36"/>
        <end position="56"/>
    </location>
</feature>
<evidence type="ECO:0000256" key="4">
    <source>
        <dbReference type="ARBA" id="ARBA00022475"/>
    </source>
</evidence>
<dbReference type="InterPro" id="IPR016174">
    <property type="entry name" value="Di-haem_cyt_TM"/>
</dbReference>
<proteinExistence type="inferred from homology"/>
<organism evidence="14 15">
    <name type="scientific">Methyloprofundus sedimenti</name>
    <dbReference type="NCBI Taxonomy" id="1420851"/>
    <lineage>
        <taxon>Bacteria</taxon>
        <taxon>Pseudomonadati</taxon>
        <taxon>Pseudomonadota</taxon>
        <taxon>Gammaproteobacteria</taxon>
        <taxon>Methylococcales</taxon>
        <taxon>Methylococcaceae</taxon>
        <taxon>Methyloprofundus</taxon>
    </lineage>
</organism>
<keyword evidence="9 12" id="KW-1133">Transmembrane helix</keyword>
<evidence type="ECO:0000256" key="8">
    <source>
        <dbReference type="ARBA" id="ARBA00022982"/>
    </source>
</evidence>
<comment type="caution">
    <text evidence="14">The sequence shown here is derived from an EMBL/GenBank/DDBJ whole genome shotgun (WGS) entry which is preliminary data.</text>
</comment>
<name>A0A1V8M928_9GAMM</name>
<dbReference type="Proteomes" id="UP000191980">
    <property type="component" value="Unassembled WGS sequence"/>
</dbReference>
<dbReference type="SUPFAM" id="SSF81342">
    <property type="entry name" value="Transmembrane di-heme cytochromes"/>
    <property type="match status" value="1"/>
</dbReference>
<feature type="domain" description="Cytochrome b561 bacterial/Ni-hydrogenase" evidence="13">
    <location>
        <begin position="9"/>
        <end position="181"/>
    </location>
</feature>
<dbReference type="PRINTS" id="PR00161">
    <property type="entry name" value="NIHGNASECYTB"/>
</dbReference>
<keyword evidence="10" id="KW-0408">Iron</keyword>
<keyword evidence="7" id="KW-0479">Metal-binding</keyword>
<comment type="similarity">
    <text evidence="2">Belongs to the HupC/HyaC/HydC family.</text>
</comment>
<evidence type="ECO:0000256" key="2">
    <source>
        <dbReference type="ARBA" id="ARBA00008622"/>
    </source>
</evidence>
<dbReference type="GO" id="GO:0005506">
    <property type="term" value="F:iron ion binding"/>
    <property type="evidence" value="ECO:0007669"/>
    <property type="project" value="InterPro"/>
</dbReference>
<dbReference type="Pfam" id="PF01292">
    <property type="entry name" value="Ni_hydr_CYTB"/>
    <property type="match status" value="1"/>
</dbReference>
<dbReference type="InterPro" id="IPR051542">
    <property type="entry name" value="Hydrogenase_cytochrome"/>
</dbReference>
<dbReference type="RefSeq" id="WP_080522735.1">
    <property type="nucleotide sequence ID" value="NZ_LPUF01000001.1"/>
</dbReference>
<evidence type="ECO:0000256" key="5">
    <source>
        <dbReference type="ARBA" id="ARBA00022617"/>
    </source>
</evidence>
<feature type="transmembrane region" description="Helical" evidence="12">
    <location>
        <begin position="147"/>
        <end position="169"/>
    </location>
</feature>
<sequence>MNANNIVRVWDLPLRIFHWLLVAGFFVAYFTEDDLLTVHVWAGYLITGLLIFRLIWGVAGNQYARFGNFLCNPIQSVNYIKDAFALKAKRYIGHNPAGAAMIVLLLVSLLVTCVTGFAVYAADQAAGPLAGIVGSDYEELWEESHEFFANFTLFLVFVHILGVGFESYIHKENLVKSMWNGYKKSAEKPDNLE</sequence>
<dbReference type="OrthoDB" id="196472at2"/>
<dbReference type="GO" id="GO:0020037">
    <property type="term" value="F:heme binding"/>
    <property type="evidence" value="ECO:0007669"/>
    <property type="project" value="TreeGrafter"/>
</dbReference>
<dbReference type="STRING" id="1420851.AU255_09900"/>
<keyword evidence="3" id="KW-0813">Transport</keyword>
<evidence type="ECO:0000256" key="11">
    <source>
        <dbReference type="ARBA" id="ARBA00023136"/>
    </source>
</evidence>
<evidence type="ECO:0000256" key="7">
    <source>
        <dbReference type="ARBA" id="ARBA00022723"/>
    </source>
</evidence>
<evidence type="ECO:0000256" key="10">
    <source>
        <dbReference type="ARBA" id="ARBA00023004"/>
    </source>
</evidence>
<accession>A0A1V8M928</accession>
<evidence type="ECO:0000256" key="9">
    <source>
        <dbReference type="ARBA" id="ARBA00022989"/>
    </source>
</evidence>
<evidence type="ECO:0000256" key="6">
    <source>
        <dbReference type="ARBA" id="ARBA00022692"/>
    </source>
</evidence>
<reference evidence="14 15" key="1">
    <citation type="submission" date="2015-12" db="EMBL/GenBank/DDBJ databases">
        <authorList>
            <person name="Shamseldin A."/>
            <person name="Moawad H."/>
            <person name="Abd El-Rahim W.M."/>
            <person name="Sadowsky M.J."/>
        </authorList>
    </citation>
    <scope>NUCLEOTIDE SEQUENCE [LARGE SCALE GENOMIC DNA]</scope>
    <source>
        <strain evidence="14 15">WF1</strain>
    </source>
</reference>
<dbReference type="Gene3D" id="1.20.950.20">
    <property type="entry name" value="Transmembrane di-heme cytochromes, Chain C"/>
    <property type="match status" value="1"/>
</dbReference>
<evidence type="ECO:0000313" key="15">
    <source>
        <dbReference type="Proteomes" id="UP000191980"/>
    </source>
</evidence>
<keyword evidence="15" id="KW-1185">Reference proteome</keyword>
<keyword evidence="4" id="KW-1003">Cell membrane</keyword>
<keyword evidence="8" id="KW-0249">Electron transport</keyword>
<dbReference type="PANTHER" id="PTHR30485">
    <property type="entry name" value="NI/FE-HYDROGENASE 1 B-TYPE CYTOCHROME SUBUNIT"/>
    <property type="match status" value="1"/>
</dbReference>
<dbReference type="AlphaFoldDB" id="A0A1V8M928"/>
<dbReference type="GO" id="GO:0005886">
    <property type="term" value="C:plasma membrane"/>
    <property type="evidence" value="ECO:0007669"/>
    <property type="project" value="UniProtKB-SubCell"/>
</dbReference>
<dbReference type="InterPro" id="IPR011577">
    <property type="entry name" value="Cyt_b561_bac/Ni-Hgenase"/>
</dbReference>
<keyword evidence="6 12" id="KW-0812">Transmembrane</keyword>
<keyword evidence="11 12" id="KW-0472">Membrane</keyword>